<name>A0A6G0XVZ7_9STRA</name>
<organism evidence="7 8">
    <name type="scientific">Aphanomyces euteiches</name>
    <dbReference type="NCBI Taxonomy" id="100861"/>
    <lineage>
        <taxon>Eukaryota</taxon>
        <taxon>Sar</taxon>
        <taxon>Stramenopiles</taxon>
        <taxon>Oomycota</taxon>
        <taxon>Saprolegniomycetes</taxon>
        <taxon>Saprolegniales</taxon>
        <taxon>Verrucalvaceae</taxon>
        <taxon>Aphanomyces</taxon>
    </lineage>
</organism>
<feature type="region of interest" description="Disordered" evidence="5">
    <location>
        <begin position="371"/>
        <end position="415"/>
    </location>
</feature>
<feature type="domain" description="FYVE-type" evidence="6">
    <location>
        <begin position="24"/>
        <end position="85"/>
    </location>
</feature>
<dbReference type="EMBL" id="VJMJ01000009">
    <property type="protein sequence ID" value="KAF0744667.1"/>
    <property type="molecule type" value="Genomic_DNA"/>
</dbReference>
<evidence type="ECO:0000256" key="3">
    <source>
        <dbReference type="ARBA" id="ARBA00022833"/>
    </source>
</evidence>
<dbReference type="PANTHER" id="PTHR43102:SF2">
    <property type="entry name" value="GAF DOMAIN-CONTAINING PROTEIN"/>
    <property type="match status" value="1"/>
</dbReference>
<dbReference type="InterPro" id="IPR029016">
    <property type="entry name" value="GAF-like_dom_sf"/>
</dbReference>
<comment type="caution">
    <text evidence="7">The sequence shown here is derived from an EMBL/GenBank/DDBJ whole genome shotgun (WGS) entry which is preliminary data.</text>
</comment>
<feature type="compositionally biased region" description="Basic and acidic residues" evidence="5">
    <location>
        <begin position="378"/>
        <end position="389"/>
    </location>
</feature>
<dbReference type="InterPro" id="IPR003018">
    <property type="entry name" value="GAF"/>
</dbReference>
<dbReference type="SUPFAM" id="SSF55781">
    <property type="entry name" value="GAF domain-like"/>
    <property type="match status" value="1"/>
</dbReference>
<evidence type="ECO:0000313" key="8">
    <source>
        <dbReference type="Proteomes" id="UP000481153"/>
    </source>
</evidence>
<reference evidence="7 8" key="1">
    <citation type="submission" date="2019-07" db="EMBL/GenBank/DDBJ databases">
        <title>Genomics analysis of Aphanomyces spp. identifies a new class of oomycete effector associated with host adaptation.</title>
        <authorList>
            <person name="Gaulin E."/>
        </authorList>
    </citation>
    <scope>NUCLEOTIDE SEQUENCE [LARGE SCALE GENOMIC DNA]</scope>
    <source>
        <strain evidence="7 8">ATCC 201684</strain>
    </source>
</reference>
<evidence type="ECO:0000256" key="4">
    <source>
        <dbReference type="PROSITE-ProRule" id="PRU00091"/>
    </source>
</evidence>
<accession>A0A6G0XVZ7</accession>
<evidence type="ECO:0000256" key="2">
    <source>
        <dbReference type="ARBA" id="ARBA00022771"/>
    </source>
</evidence>
<gene>
    <name evidence="7" type="ORF">Ae201684_001127</name>
</gene>
<dbReference type="SUPFAM" id="SSF57903">
    <property type="entry name" value="FYVE/PHD zinc finger"/>
    <property type="match status" value="1"/>
</dbReference>
<evidence type="ECO:0000259" key="6">
    <source>
        <dbReference type="PROSITE" id="PS50178"/>
    </source>
</evidence>
<dbReference type="VEuPathDB" id="FungiDB:AeMF1_018510"/>
<dbReference type="Gene3D" id="3.30.450.40">
    <property type="match status" value="1"/>
</dbReference>
<feature type="compositionally biased region" description="Polar residues" evidence="5">
    <location>
        <begin position="106"/>
        <end position="117"/>
    </location>
</feature>
<evidence type="ECO:0000256" key="5">
    <source>
        <dbReference type="SAM" id="MobiDB-lite"/>
    </source>
</evidence>
<feature type="region of interest" description="Disordered" evidence="5">
    <location>
        <begin position="91"/>
        <end position="157"/>
    </location>
</feature>
<sequence length="440" mass="50055">MDRRGRRAVLTIDQLLHQDNWVPDSHRDRCHICARSFGTFTRRKHHCRTCGEVVCSTCLIKQSAELPVKGITDVKVCLACVLRHANGLPTRAPPNGTRAMRPSYRETFTGSDDTLSRPSVDYSRPSDVGRESLHRQRQYNHPHLNSGPRASMDNRRQNHNYGHRQSDLARYTMPVREMPPRRQSTPPRYIIDYGYPLDFHWSHPWPKPPVLPDELDRLELLLSYDIETASPLDADFQALCNAAAEAYHAPIAAVAFLDDTRQWFKASVGLLQEEIPRDVSFCAHAMHRRDKPMVVLDTLDDLRFNKNPLVTGRANIRFYASAPICAPLGHVIGTVFVLDTTPRQSCDPSTLETLARDAMLLIHARQQMLYSNTPSYRSSREPQDDERSHPAYTPRPSAKLSPIERQSSSDMENMLVDLLRRTIETQHQLAHQPSSSSSTA</sequence>
<keyword evidence="3" id="KW-0862">Zinc</keyword>
<dbReference type="Proteomes" id="UP000481153">
    <property type="component" value="Unassembled WGS sequence"/>
</dbReference>
<dbReference type="InterPro" id="IPR017455">
    <property type="entry name" value="Znf_FYVE-rel"/>
</dbReference>
<proteinExistence type="predicted"/>
<dbReference type="AlphaFoldDB" id="A0A6G0XVZ7"/>
<dbReference type="SMART" id="SM00064">
    <property type="entry name" value="FYVE"/>
    <property type="match status" value="1"/>
</dbReference>
<evidence type="ECO:0000256" key="1">
    <source>
        <dbReference type="ARBA" id="ARBA00022723"/>
    </source>
</evidence>
<dbReference type="PANTHER" id="PTHR43102">
    <property type="entry name" value="SLR1143 PROTEIN"/>
    <property type="match status" value="1"/>
</dbReference>
<keyword evidence="8" id="KW-1185">Reference proteome</keyword>
<dbReference type="OrthoDB" id="70570at2759"/>
<evidence type="ECO:0000313" key="7">
    <source>
        <dbReference type="EMBL" id="KAF0744667.1"/>
    </source>
</evidence>
<keyword evidence="1" id="KW-0479">Metal-binding</keyword>
<protein>
    <recommendedName>
        <fullName evidence="6">FYVE-type domain-containing protein</fullName>
    </recommendedName>
</protein>
<dbReference type="InterPro" id="IPR013083">
    <property type="entry name" value="Znf_RING/FYVE/PHD"/>
</dbReference>
<dbReference type="PROSITE" id="PS50178">
    <property type="entry name" value="ZF_FYVE"/>
    <property type="match status" value="1"/>
</dbReference>
<dbReference type="InterPro" id="IPR011011">
    <property type="entry name" value="Znf_FYVE_PHD"/>
</dbReference>
<dbReference type="Pfam" id="PF01363">
    <property type="entry name" value="FYVE"/>
    <property type="match status" value="1"/>
</dbReference>
<dbReference type="GO" id="GO:0008270">
    <property type="term" value="F:zinc ion binding"/>
    <property type="evidence" value="ECO:0007669"/>
    <property type="project" value="UniProtKB-KW"/>
</dbReference>
<dbReference type="InterPro" id="IPR000306">
    <property type="entry name" value="Znf_FYVE"/>
</dbReference>
<dbReference type="Pfam" id="PF01590">
    <property type="entry name" value="GAF"/>
    <property type="match status" value="1"/>
</dbReference>
<dbReference type="Gene3D" id="3.30.40.10">
    <property type="entry name" value="Zinc/RING finger domain, C3HC4 (zinc finger)"/>
    <property type="match status" value="1"/>
</dbReference>
<keyword evidence="2 4" id="KW-0863">Zinc-finger</keyword>